<keyword evidence="4" id="KW-1185">Reference proteome</keyword>
<gene>
    <name evidence="3" type="ORF">AB675_4103</name>
</gene>
<dbReference type="PANTHER" id="PTHR12790:SF0">
    <property type="entry name" value="RNA POLYMERASE I-SPECIFIC TRANSCRIPTION INITIATION FACTOR RRN3-RELATED"/>
    <property type="match status" value="1"/>
</dbReference>
<evidence type="ECO:0000313" key="4">
    <source>
        <dbReference type="Proteomes" id="UP000038010"/>
    </source>
</evidence>
<keyword evidence="3" id="KW-0648">Protein biosynthesis</keyword>
<dbReference type="EMBL" id="LFJN01000018">
    <property type="protein sequence ID" value="KPI38674.1"/>
    <property type="molecule type" value="Genomic_DNA"/>
</dbReference>
<evidence type="ECO:0000256" key="1">
    <source>
        <dbReference type="ARBA" id="ARBA00010098"/>
    </source>
</evidence>
<comment type="caution">
    <text evidence="3">The sequence shown here is derived from an EMBL/GenBank/DDBJ whole genome shotgun (WGS) entry which is preliminary data.</text>
</comment>
<proteinExistence type="inferred from homology"/>
<organism evidence="3 4">
    <name type="scientific">Cyphellophora attinorum</name>
    <dbReference type="NCBI Taxonomy" id="1664694"/>
    <lineage>
        <taxon>Eukaryota</taxon>
        <taxon>Fungi</taxon>
        <taxon>Dikarya</taxon>
        <taxon>Ascomycota</taxon>
        <taxon>Pezizomycotina</taxon>
        <taxon>Eurotiomycetes</taxon>
        <taxon>Chaetothyriomycetidae</taxon>
        <taxon>Chaetothyriales</taxon>
        <taxon>Cyphellophoraceae</taxon>
        <taxon>Cyphellophora</taxon>
    </lineage>
</organism>
<dbReference type="RefSeq" id="XP_017998637.1">
    <property type="nucleotide sequence ID" value="XM_018144218.1"/>
</dbReference>
<reference evidence="3 4" key="1">
    <citation type="submission" date="2015-06" db="EMBL/GenBank/DDBJ databases">
        <title>Draft genome of the ant-associated black yeast Phialophora attae CBS 131958.</title>
        <authorList>
            <person name="Moreno L.F."/>
            <person name="Stielow B.J."/>
            <person name="de Hoog S."/>
            <person name="Vicente V.A."/>
            <person name="Weiss V.A."/>
            <person name="de Vries M."/>
            <person name="Cruz L.M."/>
            <person name="Souza E.M."/>
        </authorList>
    </citation>
    <scope>NUCLEOTIDE SEQUENCE [LARGE SCALE GENOMIC DNA]</scope>
    <source>
        <strain evidence="3 4">CBS 131958</strain>
    </source>
</reference>
<comment type="similarity">
    <text evidence="1">Belongs to the RRN3 family.</text>
</comment>
<dbReference type="Pfam" id="PF05327">
    <property type="entry name" value="RRN3"/>
    <property type="match status" value="1"/>
</dbReference>
<dbReference type="VEuPathDB" id="FungiDB:AB675_4103"/>
<feature type="region of interest" description="Disordered" evidence="2">
    <location>
        <begin position="304"/>
        <end position="327"/>
    </location>
</feature>
<dbReference type="GO" id="GO:0006361">
    <property type="term" value="P:transcription initiation at RNA polymerase I promoter"/>
    <property type="evidence" value="ECO:0007669"/>
    <property type="project" value="InterPro"/>
</dbReference>
<dbReference type="SUPFAM" id="SSF48371">
    <property type="entry name" value="ARM repeat"/>
    <property type="match status" value="1"/>
</dbReference>
<dbReference type="AlphaFoldDB" id="A0A0N1HRV8"/>
<dbReference type="GO" id="GO:0003743">
    <property type="term" value="F:translation initiation factor activity"/>
    <property type="evidence" value="ECO:0007669"/>
    <property type="project" value="UniProtKB-KW"/>
</dbReference>
<dbReference type="Proteomes" id="UP000038010">
    <property type="component" value="Unassembled WGS sequence"/>
</dbReference>
<protein>
    <submittedName>
        <fullName evidence="3">RNA polymerase I-specific transcription initiation factor rrn3</fullName>
    </submittedName>
</protein>
<dbReference type="OrthoDB" id="26970at2759"/>
<dbReference type="GO" id="GO:0005634">
    <property type="term" value="C:nucleus"/>
    <property type="evidence" value="ECO:0007669"/>
    <property type="project" value="TreeGrafter"/>
</dbReference>
<dbReference type="STRING" id="1664694.A0A0N1HRV8"/>
<dbReference type="InterPro" id="IPR007991">
    <property type="entry name" value="RNA_pol_I_trans_ini_fac_RRN3"/>
</dbReference>
<dbReference type="PANTHER" id="PTHR12790">
    <property type="entry name" value="TRANSCRIPTION INITIATION FACTOR IA RRN3"/>
    <property type="match status" value="1"/>
</dbReference>
<evidence type="ECO:0000313" key="3">
    <source>
        <dbReference type="EMBL" id="KPI38674.1"/>
    </source>
</evidence>
<dbReference type="GO" id="GO:0001181">
    <property type="term" value="F:RNA polymerase I general transcription initiation factor activity"/>
    <property type="evidence" value="ECO:0007669"/>
    <property type="project" value="InterPro"/>
</dbReference>
<feature type="region of interest" description="Disordered" evidence="2">
    <location>
        <begin position="653"/>
        <end position="677"/>
    </location>
</feature>
<accession>A0A0N1HRV8</accession>
<feature type="compositionally biased region" description="Acidic residues" evidence="2">
    <location>
        <begin position="657"/>
        <end position="677"/>
    </location>
</feature>
<dbReference type="GeneID" id="28736098"/>
<sequence>MSILPVAKSVRPGPLHRRSTLKRSFDDTKFMDTPNSPTKRTRVTFDSDVEIVSADDEEDVDPQVLKELVRRAIERHRAGDNEPYERYSALFASDLSKPNAPSMKTLRIHLQALLSNVANLTKDCTSLVDAVIHSDWIAGDDAYYTLAVRFLSNLIAAQKGFQNKVVHMLVNLLGPQKTRRILDHKPIRQPKIHKRTFQAIRHITLNIPGTSGSLADRISARLHFEFEKAEERMTYVRNFMQLIEYVPELSSSILHVVLQELIKLDVLVQDSLDDEDDMEEELLQHMSSSQTLLYRSSQTLAEISSDDEDDITSSEESDLEDNADKTAEEVQQQKIREIVRQVDQIMEMLFEYYDKLITTGSPDVRSNAIAQLKNQFFANILPTYGSRHPQFLMFHFAQADEITIDDFIASCIERVASKRHNPIIRHSAAAYFAGFVGRGAHVHKDLVQSCTELLCDQVNVLREKYDPESMTAVRRKRKEREADRQLQACYGPDIRKYGDFYAMFQALVYIFCFRWRDLASTRSDPDAEDDEVDGTEHTDYRFEERLTETLTMAMDSKLNPLRVCTPIIVDQFAKLTAALGLFFLPPKIESNKQVRVATHWRGLSDLNINQPDRDQSWIGDNGMIEGYFPFDPYHLPISRHWIQDDYLDWTGVPGEEAASDSEDDGMQLIDDVTDEEI</sequence>
<evidence type="ECO:0000256" key="2">
    <source>
        <dbReference type="SAM" id="MobiDB-lite"/>
    </source>
</evidence>
<name>A0A0N1HRV8_9EURO</name>
<feature type="compositionally biased region" description="Acidic residues" evidence="2">
    <location>
        <begin position="304"/>
        <end position="321"/>
    </location>
</feature>
<dbReference type="InterPro" id="IPR016024">
    <property type="entry name" value="ARM-type_fold"/>
</dbReference>
<keyword evidence="3" id="KW-0396">Initiation factor</keyword>
<dbReference type="GO" id="GO:0001042">
    <property type="term" value="F:RNA polymerase I core binding"/>
    <property type="evidence" value="ECO:0007669"/>
    <property type="project" value="TreeGrafter"/>
</dbReference>